<dbReference type="InterPro" id="IPR007812">
    <property type="entry name" value="T2SS_protein-GspL"/>
</dbReference>
<evidence type="ECO:0000313" key="14">
    <source>
        <dbReference type="Proteomes" id="UP000276634"/>
    </source>
</evidence>
<feature type="domain" description="GspL periplasmic" evidence="12">
    <location>
        <begin position="229"/>
        <end position="379"/>
    </location>
</feature>
<dbReference type="InterPro" id="IPR024230">
    <property type="entry name" value="GspL_cyto_dom"/>
</dbReference>
<evidence type="ECO:0000256" key="9">
    <source>
        <dbReference type="ARBA" id="ARBA00023136"/>
    </source>
</evidence>
<evidence type="ECO:0000256" key="3">
    <source>
        <dbReference type="ARBA" id="ARBA00022448"/>
    </source>
</evidence>
<keyword evidence="7 10" id="KW-0653">Protein transport</keyword>
<organism evidence="13 14">
    <name type="scientific">Inmirania thermothiophila</name>
    <dbReference type="NCBI Taxonomy" id="1750597"/>
    <lineage>
        <taxon>Bacteria</taxon>
        <taxon>Pseudomonadati</taxon>
        <taxon>Pseudomonadota</taxon>
        <taxon>Gammaproteobacteria</taxon>
        <taxon>Chromatiales</taxon>
        <taxon>Ectothiorhodospiraceae</taxon>
        <taxon>Inmirania</taxon>
    </lineage>
</organism>
<dbReference type="AlphaFoldDB" id="A0A3N1XSD1"/>
<dbReference type="GO" id="GO:0005886">
    <property type="term" value="C:plasma membrane"/>
    <property type="evidence" value="ECO:0007669"/>
    <property type="project" value="UniProtKB-SubCell"/>
</dbReference>
<keyword evidence="5" id="KW-0997">Cell inner membrane</keyword>
<dbReference type="Proteomes" id="UP000276634">
    <property type="component" value="Unassembled WGS sequence"/>
</dbReference>
<evidence type="ECO:0000256" key="8">
    <source>
        <dbReference type="ARBA" id="ARBA00022989"/>
    </source>
</evidence>
<comment type="function">
    <text evidence="10">Inner membrane component of the type II secretion system required for the energy-dependent secretion of extracellular factors such as proteases and toxins from the periplasm.</text>
</comment>
<dbReference type="GO" id="GO:0015627">
    <property type="term" value="C:type II protein secretion system complex"/>
    <property type="evidence" value="ECO:0007669"/>
    <property type="project" value="InterPro"/>
</dbReference>
<keyword evidence="4" id="KW-1003">Cell membrane</keyword>
<gene>
    <name evidence="13" type="ORF">EDC57_2234</name>
</gene>
<dbReference type="Pfam" id="PF12693">
    <property type="entry name" value="GspL_C"/>
    <property type="match status" value="1"/>
</dbReference>
<evidence type="ECO:0000313" key="13">
    <source>
        <dbReference type="EMBL" id="ROR29563.1"/>
    </source>
</evidence>
<dbReference type="Gene3D" id="3.30.1360.100">
    <property type="entry name" value="General secretion pathway protein M, EpsM"/>
    <property type="match status" value="1"/>
</dbReference>
<dbReference type="GO" id="GO:0015628">
    <property type="term" value="P:protein secretion by the type II secretion system"/>
    <property type="evidence" value="ECO:0007669"/>
    <property type="project" value="InterPro"/>
</dbReference>
<sequence>MARLTLLRPRADGRWDWWRDDGAAGEGTPAEAAAAARGTRPVLVVPGETAQVHRVALPARRAAQLRAALPYALEERLADDVERLHFAAVRRGGEVLAAVVAQRDLAALLEALQGQGLRPVRAVPEPALLPAEAGTVTALLEPARAVVRTPEGGFALEREAAAALLARLAAEGRRLRLHLAPGAPPPDPAAQAEPLAGPPLAWMAPRAGTAPDLLQGRFGAEAHLAQVLRPWRAAAALLLVALAAATALRAVELARLEAAERALAARIETVFREALPEVRRMVDPEAQMRQQLEALRRAAGRGGGLLPLLAAAAPVLARDGVTVEGLRYRDGVLELDLAAPSLEAVEALRRRLAALDGLAAEVVSASRREDRVQGRLRLRGTA</sequence>
<evidence type="ECO:0000256" key="4">
    <source>
        <dbReference type="ARBA" id="ARBA00022475"/>
    </source>
</evidence>
<dbReference type="PIRSF" id="PIRSF015761">
    <property type="entry name" value="Protein_L"/>
    <property type="match status" value="1"/>
</dbReference>
<dbReference type="GO" id="GO:0009276">
    <property type="term" value="C:Gram-negative-bacterium-type cell wall"/>
    <property type="evidence" value="ECO:0007669"/>
    <property type="project" value="InterPro"/>
</dbReference>
<dbReference type="OrthoDB" id="7011844at2"/>
<keyword evidence="14" id="KW-1185">Reference proteome</keyword>
<dbReference type="CDD" id="cd24017">
    <property type="entry name" value="ASKHA_T2SSL_N"/>
    <property type="match status" value="1"/>
</dbReference>
<evidence type="ECO:0000256" key="6">
    <source>
        <dbReference type="ARBA" id="ARBA00022692"/>
    </source>
</evidence>
<dbReference type="SUPFAM" id="SSF53067">
    <property type="entry name" value="Actin-like ATPase domain"/>
    <property type="match status" value="1"/>
</dbReference>
<dbReference type="RefSeq" id="WP_123401976.1">
    <property type="nucleotide sequence ID" value="NZ_RJVI01000003.1"/>
</dbReference>
<evidence type="ECO:0000256" key="1">
    <source>
        <dbReference type="ARBA" id="ARBA00004377"/>
    </source>
</evidence>
<dbReference type="Pfam" id="PF05134">
    <property type="entry name" value="T2SSL"/>
    <property type="match status" value="1"/>
</dbReference>
<dbReference type="InterPro" id="IPR025691">
    <property type="entry name" value="GspL_pp_dom"/>
</dbReference>
<comment type="caution">
    <text evidence="13">The sequence shown here is derived from an EMBL/GenBank/DDBJ whole genome shotgun (WGS) entry which is preliminary data.</text>
</comment>
<keyword evidence="6" id="KW-0812">Transmembrane</keyword>
<keyword evidence="8" id="KW-1133">Transmembrane helix</keyword>
<dbReference type="NCBIfam" id="TIGR01709">
    <property type="entry name" value="typeII_sec_gspL"/>
    <property type="match status" value="1"/>
</dbReference>
<accession>A0A3N1XSD1</accession>
<reference evidence="13 14" key="1">
    <citation type="submission" date="2018-11" db="EMBL/GenBank/DDBJ databases">
        <title>Genomic Encyclopedia of Type Strains, Phase IV (KMG-IV): sequencing the most valuable type-strain genomes for metagenomic binning, comparative biology and taxonomic classification.</title>
        <authorList>
            <person name="Goeker M."/>
        </authorList>
    </citation>
    <scope>NUCLEOTIDE SEQUENCE [LARGE SCALE GENOMIC DNA]</scope>
    <source>
        <strain evidence="13 14">DSM 100275</strain>
    </source>
</reference>
<keyword evidence="9" id="KW-0472">Membrane</keyword>
<proteinExistence type="inferred from homology"/>
<comment type="similarity">
    <text evidence="2 10">Belongs to the GSP L family.</text>
</comment>
<name>A0A3N1XSD1_9GAMM</name>
<feature type="domain" description="GspL cytoplasmic actin-ATPase-like" evidence="11">
    <location>
        <begin position="38"/>
        <end position="218"/>
    </location>
</feature>
<evidence type="ECO:0000259" key="11">
    <source>
        <dbReference type="Pfam" id="PF05134"/>
    </source>
</evidence>
<evidence type="ECO:0000256" key="5">
    <source>
        <dbReference type="ARBA" id="ARBA00022519"/>
    </source>
</evidence>
<evidence type="ECO:0000256" key="7">
    <source>
        <dbReference type="ARBA" id="ARBA00022927"/>
    </source>
</evidence>
<evidence type="ECO:0000259" key="12">
    <source>
        <dbReference type="Pfam" id="PF12693"/>
    </source>
</evidence>
<dbReference type="EMBL" id="RJVI01000003">
    <property type="protein sequence ID" value="ROR29563.1"/>
    <property type="molecule type" value="Genomic_DNA"/>
</dbReference>
<dbReference type="InterPro" id="IPR043129">
    <property type="entry name" value="ATPase_NBD"/>
</dbReference>
<evidence type="ECO:0000256" key="2">
    <source>
        <dbReference type="ARBA" id="ARBA00005318"/>
    </source>
</evidence>
<dbReference type="Gene3D" id="3.30.420.380">
    <property type="match status" value="1"/>
</dbReference>
<protein>
    <recommendedName>
        <fullName evidence="10">Type II secretion system protein L</fullName>
        <shortName evidence="10">T2SS protein L</shortName>
    </recommendedName>
</protein>
<keyword evidence="3 10" id="KW-0813">Transport</keyword>
<comment type="subcellular location">
    <subcellularLocation>
        <location evidence="1">Cell inner membrane</location>
        <topology evidence="1">Single-pass membrane protein</topology>
    </subcellularLocation>
</comment>
<evidence type="ECO:0000256" key="10">
    <source>
        <dbReference type="PIRNR" id="PIRNR015761"/>
    </source>
</evidence>